<dbReference type="AlphaFoldDB" id="A0A2Z2NVL0"/>
<gene>
    <name evidence="1" type="ORF">IMCC3135_19965</name>
</gene>
<keyword evidence="2" id="KW-1185">Reference proteome</keyword>
<name>A0A2Z2NVL0_9GAMM</name>
<dbReference type="RefSeq" id="WP_257790393.1">
    <property type="nucleotide sequence ID" value="NZ_CP018632.1"/>
</dbReference>
<accession>A0A2Z2NVL0</accession>
<protein>
    <submittedName>
        <fullName evidence="1">Uncharacterized protein</fullName>
    </submittedName>
</protein>
<evidence type="ECO:0000313" key="2">
    <source>
        <dbReference type="Proteomes" id="UP000250079"/>
    </source>
</evidence>
<reference evidence="1 2" key="1">
    <citation type="submission" date="2016-12" db="EMBL/GenBank/DDBJ databases">
        <authorList>
            <person name="Song W.-J."/>
            <person name="Kurnit D.M."/>
        </authorList>
    </citation>
    <scope>NUCLEOTIDE SEQUENCE [LARGE SCALE GENOMIC DNA]</scope>
    <source>
        <strain evidence="1 2">IMCC3135</strain>
    </source>
</reference>
<sequence length="42" mass="4740">MTCFEDFVTERVLEGASIIGLYPATHPETLELFAAWRLKAGR</sequence>
<dbReference type="Proteomes" id="UP000250079">
    <property type="component" value="Chromosome"/>
</dbReference>
<proteinExistence type="predicted"/>
<evidence type="ECO:0000313" key="1">
    <source>
        <dbReference type="EMBL" id="ASJ74071.1"/>
    </source>
</evidence>
<dbReference type="KEGG" id="gai:IMCC3135_19965"/>
<organism evidence="1 2">
    <name type="scientific">Granulosicoccus antarcticus IMCC3135</name>
    <dbReference type="NCBI Taxonomy" id="1192854"/>
    <lineage>
        <taxon>Bacteria</taxon>
        <taxon>Pseudomonadati</taxon>
        <taxon>Pseudomonadota</taxon>
        <taxon>Gammaproteobacteria</taxon>
        <taxon>Chromatiales</taxon>
        <taxon>Granulosicoccaceae</taxon>
        <taxon>Granulosicoccus</taxon>
    </lineage>
</organism>
<dbReference type="EMBL" id="CP018632">
    <property type="protein sequence ID" value="ASJ74071.1"/>
    <property type="molecule type" value="Genomic_DNA"/>
</dbReference>